<dbReference type="EMBL" id="LT630287">
    <property type="protein sequence ID" value="SFV40033.1"/>
    <property type="molecule type" value="Genomic_DNA"/>
</dbReference>
<accession>A0A1K1KMA3</accession>
<organism evidence="4 5">
    <name type="scientific">Ligilactobacillus acidipiscis</name>
    <dbReference type="NCBI Taxonomy" id="89059"/>
    <lineage>
        <taxon>Bacteria</taxon>
        <taxon>Bacillati</taxon>
        <taxon>Bacillota</taxon>
        <taxon>Bacilli</taxon>
        <taxon>Lactobacillales</taxon>
        <taxon>Lactobacillaceae</taxon>
        <taxon>Ligilactobacillus</taxon>
    </lineage>
</organism>
<name>A0A1K1KMA3_9LACO</name>
<dbReference type="OrthoDB" id="2149782at2"/>
<dbReference type="PROSITE" id="PS51257">
    <property type="entry name" value="PROKAR_LIPOPROTEIN"/>
    <property type="match status" value="1"/>
</dbReference>
<evidence type="ECO:0000256" key="1">
    <source>
        <dbReference type="SAM" id="MobiDB-lite"/>
    </source>
</evidence>
<keyword evidence="2" id="KW-0732">Signal</keyword>
<protein>
    <submittedName>
        <fullName evidence="4">Lipoprotein</fullName>
    </submittedName>
</protein>
<feature type="region of interest" description="Disordered" evidence="1">
    <location>
        <begin position="23"/>
        <end position="78"/>
    </location>
</feature>
<dbReference type="KEGG" id="laca:LAC1533_0613"/>
<dbReference type="Pfam" id="PF15983">
    <property type="entry name" value="DUF4767"/>
    <property type="match status" value="1"/>
</dbReference>
<feature type="signal peptide" evidence="2">
    <location>
        <begin position="1"/>
        <end position="23"/>
    </location>
</feature>
<sequence length="218" mass="24262">MNKKIWSVLVIAGLLLTGCSMQADDSASTGNNKATERTAQKTSSSKANKSEASASSKKDSTASSSTDKESAKPQQKRYWDDSKALKLQQFMTHFSEEMEQQYKEYTPDNSVDQYGLKLPSEVLGQNAKEHIAVDDVPVDVEWSADGQAGSGVYGLVAVYADSETQQYMQKHVYFFTIIDGTPKVLITMQNQGMDDHRLHFNETANQELKQKFAQIVNE</sequence>
<evidence type="ECO:0000256" key="2">
    <source>
        <dbReference type="SAM" id="SignalP"/>
    </source>
</evidence>
<dbReference type="GeneID" id="95348686"/>
<proteinExistence type="predicted"/>
<feature type="compositionally biased region" description="Low complexity" evidence="1">
    <location>
        <begin position="41"/>
        <end position="55"/>
    </location>
</feature>
<dbReference type="AlphaFoldDB" id="A0A1K1KMA3"/>
<reference evidence="5" key="1">
    <citation type="submission" date="2016-11" db="EMBL/GenBank/DDBJ databases">
        <authorList>
            <person name="Papadimitriou K."/>
        </authorList>
    </citation>
    <scope>NUCLEOTIDE SEQUENCE [LARGE SCALE GENOMIC DNA]</scope>
    <source>
        <strain evidence="5">ACA-DC 1533</strain>
    </source>
</reference>
<dbReference type="RefSeq" id="WP_010497377.1">
    <property type="nucleotide sequence ID" value="NZ_JQBK01000092.1"/>
</dbReference>
<evidence type="ECO:0000313" key="4">
    <source>
        <dbReference type="EMBL" id="SFV40033.1"/>
    </source>
</evidence>
<keyword evidence="4" id="KW-0449">Lipoprotein</keyword>
<dbReference type="InterPro" id="IPR031927">
    <property type="entry name" value="DUF4767"/>
</dbReference>
<feature type="chain" id="PRO_5009664970" evidence="2">
    <location>
        <begin position="24"/>
        <end position="218"/>
    </location>
</feature>
<dbReference type="Proteomes" id="UP000190935">
    <property type="component" value="Chromosome I"/>
</dbReference>
<evidence type="ECO:0000313" key="5">
    <source>
        <dbReference type="Proteomes" id="UP000190935"/>
    </source>
</evidence>
<feature type="domain" description="DUF4767" evidence="3">
    <location>
        <begin position="77"/>
        <end position="216"/>
    </location>
</feature>
<feature type="compositionally biased region" description="Basic and acidic residues" evidence="1">
    <location>
        <begin position="56"/>
        <end position="78"/>
    </location>
</feature>
<gene>
    <name evidence="4" type="ORF">LAC1533_0613</name>
</gene>
<evidence type="ECO:0000259" key="3">
    <source>
        <dbReference type="Pfam" id="PF15983"/>
    </source>
</evidence>
<feature type="compositionally biased region" description="Polar residues" evidence="1">
    <location>
        <begin position="23"/>
        <end position="33"/>
    </location>
</feature>